<protein>
    <submittedName>
        <fullName evidence="2">Uncharacterized protein</fullName>
    </submittedName>
</protein>
<name>A0A813A5B9_9DINO</name>
<dbReference type="Proteomes" id="UP000601435">
    <property type="component" value="Unassembled WGS sequence"/>
</dbReference>
<keyword evidence="3" id="KW-1185">Reference proteome</keyword>
<feature type="compositionally biased region" description="Low complexity" evidence="1">
    <location>
        <begin position="110"/>
        <end position="123"/>
    </location>
</feature>
<organism evidence="2 3">
    <name type="scientific">Symbiodinium necroappetens</name>
    <dbReference type="NCBI Taxonomy" id="1628268"/>
    <lineage>
        <taxon>Eukaryota</taxon>
        <taxon>Sar</taxon>
        <taxon>Alveolata</taxon>
        <taxon>Dinophyceae</taxon>
        <taxon>Suessiales</taxon>
        <taxon>Symbiodiniaceae</taxon>
        <taxon>Symbiodinium</taxon>
    </lineage>
</organism>
<reference evidence="2" key="1">
    <citation type="submission" date="2021-02" db="EMBL/GenBank/DDBJ databases">
        <authorList>
            <person name="Dougan E. K."/>
            <person name="Rhodes N."/>
            <person name="Thang M."/>
            <person name="Chan C."/>
        </authorList>
    </citation>
    <scope>NUCLEOTIDE SEQUENCE</scope>
</reference>
<evidence type="ECO:0000313" key="3">
    <source>
        <dbReference type="Proteomes" id="UP000601435"/>
    </source>
</evidence>
<proteinExistence type="predicted"/>
<dbReference type="EMBL" id="CAJNJA010053702">
    <property type="protein sequence ID" value="CAE7851263.1"/>
    <property type="molecule type" value="Genomic_DNA"/>
</dbReference>
<feature type="compositionally biased region" description="Basic and acidic residues" evidence="1">
    <location>
        <begin position="132"/>
        <end position="145"/>
    </location>
</feature>
<accession>A0A813A5B9</accession>
<dbReference type="AlphaFoldDB" id="A0A813A5B9"/>
<evidence type="ECO:0000256" key="1">
    <source>
        <dbReference type="SAM" id="MobiDB-lite"/>
    </source>
</evidence>
<sequence>MSWKVGWGEPMNNEHAIASVCHRQLDPLSLVQLQEVLTYRWQSAHPEPRQPMRHAGLPGYPRHRLNATSSSPSLPGLPGLESSTQATRASRARARAGTGSSKGLLPELETGASTAGALRAAASIPDFTKSSRGFERHDRLRDGRF</sequence>
<comment type="caution">
    <text evidence="2">The sequence shown here is derived from an EMBL/GenBank/DDBJ whole genome shotgun (WGS) entry which is preliminary data.</text>
</comment>
<feature type="region of interest" description="Disordered" evidence="1">
    <location>
        <begin position="43"/>
        <end position="145"/>
    </location>
</feature>
<gene>
    <name evidence="2" type="ORF">SNEC2469_LOCUS26402</name>
</gene>
<dbReference type="OrthoDB" id="430277at2759"/>
<evidence type="ECO:0000313" key="2">
    <source>
        <dbReference type="EMBL" id="CAE7851263.1"/>
    </source>
</evidence>
<feature type="compositionally biased region" description="Low complexity" evidence="1">
    <location>
        <begin position="69"/>
        <end position="101"/>
    </location>
</feature>